<dbReference type="EMBL" id="JACHEX010000005">
    <property type="protein sequence ID" value="MBB6063232.1"/>
    <property type="molecule type" value="Genomic_DNA"/>
</dbReference>
<proteinExistence type="inferred from homology"/>
<dbReference type="GO" id="GO:0004375">
    <property type="term" value="F:glycine dehydrogenase (decarboxylating) activity"/>
    <property type="evidence" value="ECO:0007669"/>
    <property type="project" value="UniProtKB-EC"/>
</dbReference>
<gene>
    <name evidence="4" type="primary">gcvPA</name>
    <name evidence="6" type="ORF">HNP65_001696</name>
</gene>
<comment type="catalytic activity">
    <reaction evidence="3 4">
        <text>N(6)-[(R)-lipoyl]-L-lysyl-[glycine-cleavage complex H protein] + glycine + H(+) = N(6)-[(R)-S(8)-aminomethyldihydrolipoyl]-L-lysyl-[glycine-cleavage complex H protein] + CO2</text>
        <dbReference type="Rhea" id="RHEA:24304"/>
        <dbReference type="Rhea" id="RHEA-COMP:10494"/>
        <dbReference type="Rhea" id="RHEA-COMP:10495"/>
        <dbReference type="ChEBI" id="CHEBI:15378"/>
        <dbReference type="ChEBI" id="CHEBI:16526"/>
        <dbReference type="ChEBI" id="CHEBI:57305"/>
        <dbReference type="ChEBI" id="CHEBI:83099"/>
        <dbReference type="ChEBI" id="CHEBI:83143"/>
        <dbReference type="EC" id="1.4.4.2"/>
    </reaction>
</comment>
<feature type="domain" description="Glycine cleavage system P-protein N-terminal" evidence="5">
    <location>
        <begin position="2"/>
        <end position="439"/>
    </location>
</feature>
<comment type="similarity">
    <text evidence="4">Belongs to the GcvP family. N-terminal subunit subfamily.</text>
</comment>
<dbReference type="Gene3D" id="3.40.640.10">
    <property type="entry name" value="Type I PLP-dependent aspartate aminotransferase-like (Major domain)"/>
    <property type="match status" value="1"/>
</dbReference>
<dbReference type="AlphaFoldDB" id="A0A841GHX1"/>
<evidence type="ECO:0000256" key="2">
    <source>
        <dbReference type="ARBA" id="ARBA00023002"/>
    </source>
</evidence>
<dbReference type="InterPro" id="IPR023010">
    <property type="entry name" value="GcvPA"/>
</dbReference>
<dbReference type="EC" id="1.4.4.2" evidence="4"/>
<evidence type="ECO:0000256" key="4">
    <source>
        <dbReference type="HAMAP-Rule" id="MF_00712"/>
    </source>
</evidence>
<dbReference type="RefSeq" id="WP_184619828.1">
    <property type="nucleotide sequence ID" value="NZ_JACHEX010000005.1"/>
</dbReference>
<dbReference type="InterPro" id="IPR015421">
    <property type="entry name" value="PyrdxlP-dep_Trfase_major"/>
</dbReference>
<evidence type="ECO:0000256" key="1">
    <source>
        <dbReference type="ARBA" id="ARBA00003788"/>
    </source>
</evidence>
<dbReference type="NCBIfam" id="NF001696">
    <property type="entry name" value="PRK00451.1"/>
    <property type="match status" value="1"/>
</dbReference>
<keyword evidence="7" id="KW-1185">Reference proteome</keyword>
<dbReference type="GO" id="GO:0019464">
    <property type="term" value="P:glycine decarboxylation via glycine cleavage system"/>
    <property type="evidence" value="ECO:0007669"/>
    <property type="project" value="UniProtKB-UniRule"/>
</dbReference>
<dbReference type="InterPro" id="IPR015422">
    <property type="entry name" value="PyrdxlP-dep_Trfase_small"/>
</dbReference>
<dbReference type="PIRSF" id="PIRSF006815">
    <property type="entry name" value="GcvPA"/>
    <property type="match status" value="1"/>
</dbReference>
<comment type="subunit">
    <text evidence="4">The glycine cleavage system is composed of four proteins: P, T, L and H. In this organism, the P 'protein' is a heterodimer of two subunits.</text>
</comment>
<accession>A0A841GHX1</accession>
<dbReference type="Gene3D" id="3.90.1150.10">
    <property type="entry name" value="Aspartate Aminotransferase, domain 1"/>
    <property type="match status" value="1"/>
</dbReference>
<dbReference type="SUPFAM" id="SSF53383">
    <property type="entry name" value="PLP-dependent transferases"/>
    <property type="match status" value="1"/>
</dbReference>
<dbReference type="InterPro" id="IPR049315">
    <property type="entry name" value="GDC-P_N"/>
</dbReference>
<comment type="caution">
    <text evidence="6">The sequence shown here is derived from an EMBL/GenBank/DDBJ whole genome shotgun (WGS) entry which is preliminary data.</text>
</comment>
<evidence type="ECO:0000313" key="6">
    <source>
        <dbReference type="EMBL" id="MBB6063232.1"/>
    </source>
</evidence>
<dbReference type="Pfam" id="PF02347">
    <property type="entry name" value="GDC-P"/>
    <property type="match status" value="1"/>
</dbReference>
<dbReference type="PANTHER" id="PTHR42806">
    <property type="entry name" value="GLYCINE CLEAVAGE SYSTEM P-PROTEIN"/>
    <property type="match status" value="1"/>
</dbReference>
<protein>
    <recommendedName>
        <fullName evidence="4">Probable glycine dehydrogenase (decarboxylating) subunit 1</fullName>
        <ecNumber evidence="4">1.4.4.2</ecNumber>
    </recommendedName>
    <alternativeName>
        <fullName evidence="4">Glycine cleavage system P-protein subunit 1</fullName>
    </alternativeName>
    <alternativeName>
        <fullName evidence="4">Glycine decarboxylase subunit 1</fullName>
    </alternativeName>
    <alternativeName>
        <fullName evidence="4">Glycine dehydrogenase (aminomethyl-transferring) subunit 1</fullName>
    </alternativeName>
</protein>
<comment type="function">
    <text evidence="1 4">The glycine cleavage system catalyzes the degradation of glycine. The P protein binds the alpha-amino group of glycine through its pyridoxal phosphate cofactor; CO(2) is released and the remaining methylamine moiety is then transferred to the lipoamide cofactor of the H protein.</text>
</comment>
<organism evidence="6 7">
    <name type="scientific">Thermosipho japonicus</name>
    <dbReference type="NCBI Taxonomy" id="90323"/>
    <lineage>
        <taxon>Bacteria</taxon>
        <taxon>Thermotogati</taxon>
        <taxon>Thermotogota</taxon>
        <taxon>Thermotogae</taxon>
        <taxon>Thermotogales</taxon>
        <taxon>Fervidobacteriaceae</taxon>
        <taxon>Thermosipho</taxon>
    </lineage>
</organism>
<keyword evidence="2 4" id="KW-0560">Oxidoreductase</keyword>
<dbReference type="CDD" id="cd00613">
    <property type="entry name" value="GDC-P"/>
    <property type="match status" value="1"/>
</dbReference>
<dbReference type="PANTHER" id="PTHR42806:SF1">
    <property type="entry name" value="GLYCINE DEHYDROGENASE (DECARBOXYLATING)"/>
    <property type="match status" value="1"/>
</dbReference>
<reference evidence="6 7" key="1">
    <citation type="submission" date="2020-08" db="EMBL/GenBank/DDBJ databases">
        <title>Genomic Encyclopedia of Type Strains, Phase IV (KMG-IV): sequencing the most valuable type-strain genomes for metagenomic binning, comparative biology and taxonomic classification.</title>
        <authorList>
            <person name="Goeker M."/>
        </authorList>
    </citation>
    <scope>NUCLEOTIDE SEQUENCE [LARGE SCALE GENOMIC DNA]</scope>
    <source>
        <strain evidence="6 7">DSM 13481</strain>
    </source>
</reference>
<dbReference type="HAMAP" id="MF_00712">
    <property type="entry name" value="GcvPA"/>
    <property type="match status" value="1"/>
</dbReference>
<evidence type="ECO:0000259" key="5">
    <source>
        <dbReference type="Pfam" id="PF02347"/>
    </source>
</evidence>
<evidence type="ECO:0000256" key="3">
    <source>
        <dbReference type="ARBA" id="ARBA00049026"/>
    </source>
</evidence>
<dbReference type="InterPro" id="IPR015424">
    <property type="entry name" value="PyrdxlP-dep_Trfase"/>
</dbReference>
<dbReference type="InterPro" id="IPR020581">
    <property type="entry name" value="GDC_P"/>
</dbReference>
<evidence type="ECO:0000313" key="7">
    <source>
        <dbReference type="Proteomes" id="UP000555828"/>
    </source>
</evidence>
<dbReference type="Proteomes" id="UP000555828">
    <property type="component" value="Unassembled WGS sequence"/>
</dbReference>
<sequence length="439" mass="48955">MHRYIPHTEEEIKEMLKEIGINSIEDLYMDVPKTIEEYNLENGKDEFSVLKEIKSLSKLNKVFEPEKVFAGAGIYFHYIPTVVETLSNNQNFVTAYTPYQAEVSQGTLQALFEYQTMMCELTGMDVANSSMYDGATALAEAMLMAVRINNKTKILAAGSINPEFLATSKTYCTPQNIEIETVKWTESGTIDLEDLKSKIDDNTSAVVVGYPNFFGIVEDLKQIKEILPDNVVYIVVSEPIALSILEAPGKFGADIVVGEGQSLGITPNYGGPGIGFFTTLAKHVRKMPGRIIGETKDVDGKKGYVMILQTREQHIRRAKATSNICSNHALMALKNAIYMSVIGPEGLRKVARMSYNATHYLAEKLVEKGYNLTFNGPFFNEFVFNAGENYYEKWKTMANEGILGPLPLEKAMPNFKNSALACCTEVNTKESIDELLKHF</sequence>
<name>A0A841GHX1_9BACT</name>
<dbReference type="GO" id="GO:0009116">
    <property type="term" value="P:nucleoside metabolic process"/>
    <property type="evidence" value="ECO:0007669"/>
    <property type="project" value="InterPro"/>
</dbReference>